<dbReference type="GO" id="GO:0046872">
    <property type="term" value="F:metal ion binding"/>
    <property type="evidence" value="ECO:0007669"/>
    <property type="project" value="UniProtKB-KW"/>
</dbReference>
<accession>A0A0T5PDV2</accession>
<evidence type="ECO:0000256" key="3">
    <source>
        <dbReference type="ARBA" id="ARBA00019010"/>
    </source>
</evidence>
<evidence type="ECO:0000313" key="12">
    <source>
        <dbReference type="EMBL" id="QEW29420.1"/>
    </source>
</evidence>
<evidence type="ECO:0000256" key="1">
    <source>
        <dbReference type="ARBA" id="ARBA00004496"/>
    </source>
</evidence>
<dbReference type="Proteomes" id="UP000325785">
    <property type="component" value="Chromosome"/>
</dbReference>
<sequence length="158" mass="17225">MPGAPFTLTCDSPDATDRVARTLAQNLAPGDTILLSGDVGAGKTHFTRCAILSLLDQPEDVPSPTYTLVQTYHAKPGEIWHADLYRLTDVTEIEELGLDAAFTDAICLIEWPDRLGPLTPAHALSITFTAPGPEDVRTLAFTWTDDKWTAKTESLHHV</sequence>
<evidence type="ECO:0000256" key="8">
    <source>
        <dbReference type="ARBA" id="ARBA00022840"/>
    </source>
</evidence>
<organism evidence="11 13">
    <name type="scientific">Roseovarius indicus</name>
    <dbReference type="NCBI Taxonomy" id="540747"/>
    <lineage>
        <taxon>Bacteria</taxon>
        <taxon>Pseudomonadati</taxon>
        <taxon>Pseudomonadota</taxon>
        <taxon>Alphaproteobacteria</taxon>
        <taxon>Rhodobacterales</taxon>
        <taxon>Roseobacteraceae</taxon>
        <taxon>Roseovarius</taxon>
    </lineage>
</organism>
<evidence type="ECO:0000256" key="9">
    <source>
        <dbReference type="ARBA" id="ARBA00022842"/>
    </source>
</evidence>
<dbReference type="PANTHER" id="PTHR33540:SF2">
    <property type="entry name" value="TRNA THREONYLCARBAMOYLADENOSINE BIOSYNTHESIS PROTEIN TSAE"/>
    <property type="match status" value="1"/>
</dbReference>
<gene>
    <name evidence="12" type="ORF">RIdsm_05264</name>
    <name evidence="11" type="ORF">XM52_00035</name>
</gene>
<evidence type="ECO:0000256" key="7">
    <source>
        <dbReference type="ARBA" id="ARBA00022741"/>
    </source>
</evidence>
<dbReference type="GO" id="GO:0002949">
    <property type="term" value="P:tRNA threonylcarbamoyladenosine modification"/>
    <property type="evidence" value="ECO:0007669"/>
    <property type="project" value="InterPro"/>
</dbReference>
<evidence type="ECO:0000256" key="10">
    <source>
        <dbReference type="ARBA" id="ARBA00032441"/>
    </source>
</evidence>
<dbReference type="STRING" id="540747.SAMN04488031_102237"/>
<dbReference type="RefSeq" id="WP_057812022.1">
    <property type="nucleotide sequence ID" value="NZ_CP031598.1"/>
</dbReference>
<evidence type="ECO:0000313" key="13">
    <source>
        <dbReference type="Proteomes" id="UP000051401"/>
    </source>
</evidence>
<reference evidence="12 14" key="2">
    <citation type="submission" date="2018-08" db="EMBL/GenBank/DDBJ databases">
        <title>Genetic Globetrotter - A new plasmid hitch-hiking vast phylogenetic and geographic distances.</title>
        <authorList>
            <person name="Vollmers J."/>
            <person name="Petersen J."/>
        </authorList>
    </citation>
    <scope>NUCLEOTIDE SEQUENCE [LARGE SCALE GENOMIC DNA]</scope>
    <source>
        <strain evidence="12 14">DSM 26383</strain>
    </source>
</reference>
<protein>
    <recommendedName>
        <fullName evidence="3">tRNA threonylcarbamoyladenosine biosynthesis protein TsaE</fullName>
    </recommendedName>
    <alternativeName>
        <fullName evidence="10">t(6)A37 threonylcarbamoyladenosine biosynthesis protein TsaE</fullName>
    </alternativeName>
</protein>
<dbReference type="GO" id="GO:0005524">
    <property type="term" value="F:ATP binding"/>
    <property type="evidence" value="ECO:0007669"/>
    <property type="project" value="UniProtKB-KW"/>
</dbReference>
<keyword evidence="6" id="KW-0479">Metal-binding</keyword>
<name>A0A0T5PDV2_9RHOB</name>
<dbReference type="Pfam" id="PF02367">
    <property type="entry name" value="TsaE"/>
    <property type="match status" value="1"/>
</dbReference>
<dbReference type="EMBL" id="CP031598">
    <property type="protein sequence ID" value="QEW29420.1"/>
    <property type="molecule type" value="Genomic_DNA"/>
</dbReference>
<dbReference type="OrthoDB" id="9800307at2"/>
<evidence type="ECO:0000256" key="4">
    <source>
        <dbReference type="ARBA" id="ARBA00022490"/>
    </source>
</evidence>
<dbReference type="KEGG" id="rid:RIdsm_05264"/>
<keyword evidence="13" id="KW-1185">Reference proteome</keyword>
<dbReference type="EMBL" id="LAXI01000001">
    <property type="protein sequence ID" value="KRS19283.1"/>
    <property type="molecule type" value="Genomic_DNA"/>
</dbReference>
<dbReference type="InterPro" id="IPR003442">
    <property type="entry name" value="T6A_TsaE"/>
</dbReference>
<dbReference type="GO" id="GO:0005737">
    <property type="term" value="C:cytoplasm"/>
    <property type="evidence" value="ECO:0007669"/>
    <property type="project" value="UniProtKB-SubCell"/>
</dbReference>
<evidence type="ECO:0000313" key="14">
    <source>
        <dbReference type="Proteomes" id="UP000325785"/>
    </source>
</evidence>
<dbReference type="InterPro" id="IPR027417">
    <property type="entry name" value="P-loop_NTPase"/>
</dbReference>
<dbReference type="Proteomes" id="UP000051401">
    <property type="component" value="Unassembled WGS sequence"/>
</dbReference>
<evidence type="ECO:0000313" key="11">
    <source>
        <dbReference type="EMBL" id="KRS19283.1"/>
    </source>
</evidence>
<dbReference type="AlphaFoldDB" id="A0A0T5PDV2"/>
<dbReference type="PATRIC" id="fig|540747.5.peg.7"/>
<keyword evidence="11" id="KW-0808">Transferase</keyword>
<dbReference type="GO" id="GO:0016301">
    <property type="term" value="F:kinase activity"/>
    <property type="evidence" value="ECO:0007669"/>
    <property type="project" value="UniProtKB-KW"/>
</dbReference>
<reference evidence="11 13" key="1">
    <citation type="submission" date="2015-04" db="EMBL/GenBank/DDBJ databases">
        <title>The draft genome sequence of Roseovarius indicus B108T.</title>
        <authorList>
            <person name="Li G."/>
            <person name="Lai Q."/>
            <person name="Shao Z."/>
            <person name="Yan P."/>
        </authorList>
    </citation>
    <scope>NUCLEOTIDE SEQUENCE [LARGE SCALE GENOMIC DNA]</scope>
    <source>
        <strain evidence="11 13">B108</strain>
    </source>
</reference>
<dbReference type="Gene3D" id="3.40.50.300">
    <property type="entry name" value="P-loop containing nucleotide triphosphate hydrolases"/>
    <property type="match status" value="1"/>
</dbReference>
<dbReference type="PANTHER" id="PTHR33540">
    <property type="entry name" value="TRNA THREONYLCARBAMOYLADENOSINE BIOSYNTHESIS PROTEIN TSAE"/>
    <property type="match status" value="1"/>
</dbReference>
<keyword evidence="11" id="KW-0418">Kinase</keyword>
<dbReference type="NCBIfam" id="TIGR00150">
    <property type="entry name" value="T6A_YjeE"/>
    <property type="match status" value="1"/>
</dbReference>
<keyword evidence="5" id="KW-0819">tRNA processing</keyword>
<evidence type="ECO:0000256" key="5">
    <source>
        <dbReference type="ARBA" id="ARBA00022694"/>
    </source>
</evidence>
<keyword evidence="8" id="KW-0067">ATP-binding</keyword>
<keyword evidence="7" id="KW-0547">Nucleotide-binding</keyword>
<evidence type="ECO:0000256" key="2">
    <source>
        <dbReference type="ARBA" id="ARBA00007599"/>
    </source>
</evidence>
<proteinExistence type="inferred from homology"/>
<keyword evidence="4" id="KW-0963">Cytoplasm</keyword>
<evidence type="ECO:0000256" key="6">
    <source>
        <dbReference type="ARBA" id="ARBA00022723"/>
    </source>
</evidence>
<comment type="similarity">
    <text evidence="2">Belongs to the TsaE family.</text>
</comment>
<dbReference type="SUPFAM" id="SSF52540">
    <property type="entry name" value="P-loop containing nucleoside triphosphate hydrolases"/>
    <property type="match status" value="1"/>
</dbReference>
<comment type="subcellular location">
    <subcellularLocation>
        <location evidence="1">Cytoplasm</location>
    </subcellularLocation>
</comment>
<keyword evidence="9" id="KW-0460">Magnesium</keyword>